<dbReference type="Gene3D" id="1.10.10.10">
    <property type="entry name" value="Winged helix-like DNA-binding domain superfamily/Winged helix DNA-binding domain"/>
    <property type="match status" value="1"/>
</dbReference>
<feature type="domain" description="HTH marR-type" evidence="1">
    <location>
        <begin position="1"/>
        <end position="132"/>
    </location>
</feature>
<dbReference type="SMART" id="SM00347">
    <property type="entry name" value="HTH_MARR"/>
    <property type="match status" value="1"/>
</dbReference>
<dbReference type="OrthoDB" id="5295456at2"/>
<reference evidence="2 3" key="1">
    <citation type="submission" date="2017-03" db="EMBL/GenBank/DDBJ databases">
        <title>Draft genome sequence of Streptomyces scabrisporus NF3, endophyte isolated from Amphipterygium adstringens.</title>
        <authorList>
            <person name="Vazquez M."/>
            <person name="Ceapa C.D."/>
            <person name="Rodriguez Luna D."/>
            <person name="Sanchez Esquivel S."/>
        </authorList>
    </citation>
    <scope>NUCLEOTIDE SEQUENCE [LARGE SCALE GENOMIC DNA]</scope>
    <source>
        <strain evidence="2 3">NF3</strain>
    </source>
</reference>
<dbReference type="EMBL" id="MWQN01000001">
    <property type="protein sequence ID" value="OPC84446.1"/>
    <property type="molecule type" value="Genomic_DNA"/>
</dbReference>
<dbReference type="GO" id="GO:0006950">
    <property type="term" value="P:response to stress"/>
    <property type="evidence" value="ECO:0007669"/>
    <property type="project" value="TreeGrafter"/>
</dbReference>
<evidence type="ECO:0000259" key="1">
    <source>
        <dbReference type="PROSITE" id="PS50995"/>
    </source>
</evidence>
<dbReference type="InterPro" id="IPR000835">
    <property type="entry name" value="HTH_MarR-typ"/>
</dbReference>
<dbReference type="Pfam" id="PF12802">
    <property type="entry name" value="MarR_2"/>
    <property type="match status" value="1"/>
</dbReference>
<protein>
    <submittedName>
        <fullName evidence="2">MarR family transcriptional regulator</fullName>
    </submittedName>
</protein>
<dbReference type="InterPro" id="IPR036388">
    <property type="entry name" value="WH-like_DNA-bd_sf"/>
</dbReference>
<dbReference type="InterPro" id="IPR036390">
    <property type="entry name" value="WH_DNA-bd_sf"/>
</dbReference>
<dbReference type="PANTHER" id="PTHR33164:SF99">
    <property type="entry name" value="MARR FAMILY REGULATORY PROTEIN"/>
    <property type="match status" value="1"/>
</dbReference>
<organism evidence="2 3">
    <name type="scientific">Embleya scabrispora</name>
    <dbReference type="NCBI Taxonomy" id="159449"/>
    <lineage>
        <taxon>Bacteria</taxon>
        <taxon>Bacillati</taxon>
        <taxon>Actinomycetota</taxon>
        <taxon>Actinomycetes</taxon>
        <taxon>Kitasatosporales</taxon>
        <taxon>Streptomycetaceae</taxon>
        <taxon>Embleya</taxon>
    </lineage>
</organism>
<dbReference type="PRINTS" id="PR00598">
    <property type="entry name" value="HTHMARR"/>
</dbReference>
<dbReference type="SUPFAM" id="SSF46785">
    <property type="entry name" value="Winged helix' DNA-binding domain"/>
    <property type="match status" value="1"/>
</dbReference>
<dbReference type="GO" id="GO:0003700">
    <property type="term" value="F:DNA-binding transcription factor activity"/>
    <property type="evidence" value="ECO:0007669"/>
    <property type="project" value="InterPro"/>
</dbReference>
<dbReference type="PANTHER" id="PTHR33164">
    <property type="entry name" value="TRANSCRIPTIONAL REGULATOR, MARR FAMILY"/>
    <property type="match status" value="1"/>
</dbReference>
<dbReference type="eggNOG" id="COG1846">
    <property type="taxonomic scope" value="Bacteria"/>
</dbReference>
<gene>
    <name evidence="2" type="ORF">B4N89_29110</name>
</gene>
<name>A0A1T3P5V8_9ACTN</name>
<proteinExistence type="predicted"/>
<sequence length="144" mass="15533">MGLLVEVYTGLMDRLSPQLGEHGLSTVDFNVLVRLARSSEQRLRMSDLAAQTSLSTSGVTRVVDRLEKEGLVARENCPTDRRALFAVLTRDGADRIGGVLPGHVELIQTWLLDPLADGQLDGLLDGLRVVRDTANPGARAGITS</sequence>
<dbReference type="AlphaFoldDB" id="A0A1T3P5V8"/>
<keyword evidence="3" id="KW-1185">Reference proteome</keyword>
<dbReference type="PROSITE" id="PS50995">
    <property type="entry name" value="HTH_MARR_2"/>
    <property type="match status" value="1"/>
</dbReference>
<comment type="caution">
    <text evidence="2">The sequence shown here is derived from an EMBL/GenBank/DDBJ whole genome shotgun (WGS) entry which is preliminary data.</text>
</comment>
<evidence type="ECO:0000313" key="3">
    <source>
        <dbReference type="Proteomes" id="UP000190037"/>
    </source>
</evidence>
<dbReference type="InterPro" id="IPR039422">
    <property type="entry name" value="MarR/SlyA-like"/>
</dbReference>
<accession>A0A1T3P5V8</accession>
<dbReference type="Proteomes" id="UP000190037">
    <property type="component" value="Unassembled WGS sequence"/>
</dbReference>
<evidence type="ECO:0000313" key="2">
    <source>
        <dbReference type="EMBL" id="OPC84446.1"/>
    </source>
</evidence>
<dbReference type="STRING" id="159449.B4N89_29110"/>